<dbReference type="OrthoDB" id="3225452at2759"/>
<accession>A0A815VDN2</accession>
<organism evidence="1 2">
    <name type="scientific">Rotaria sordida</name>
    <dbReference type="NCBI Taxonomy" id="392033"/>
    <lineage>
        <taxon>Eukaryota</taxon>
        <taxon>Metazoa</taxon>
        <taxon>Spiralia</taxon>
        <taxon>Gnathifera</taxon>
        <taxon>Rotifera</taxon>
        <taxon>Eurotatoria</taxon>
        <taxon>Bdelloidea</taxon>
        <taxon>Philodinida</taxon>
        <taxon>Philodinidae</taxon>
        <taxon>Rotaria</taxon>
    </lineage>
</organism>
<evidence type="ECO:0000313" key="2">
    <source>
        <dbReference type="Proteomes" id="UP000663882"/>
    </source>
</evidence>
<dbReference type="Proteomes" id="UP000663882">
    <property type="component" value="Unassembled WGS sequence"/>
</dbReference>
<name>A0A815VDN2_9BILA</name>
<dbReference type="AlphaFoldDB" id="A0A815VDN2"/>
<feature type="non-terminal residue" evidence="1">
    <location>
        <position position="65"/>
    </location>
</feature>
<dbReference type="EMBL" id="CAJNOO010020049">
    <property type="protein sequence ID" value="CAF1531589.1"/>
    <property type="molecule type" value="Genomic_DNA"/>
</dbReference>
<feature type="non-terminal residue" evidence="1">
    <location>
        <position position="1"/>
    </location>
</feature>
<gene>
    <name evidence="1" type="ORF">RFH988_LOCUS39496</name>
</gene>
<protein>
    <submittedName>
        <fullName evidence="1">Uncharacterized protein</fullName>
    </submittedName>
</protein>
<sequence length="65" mass="7932">IRERLIRDGICKPTSLPSLNTLTRLLYNDDYDYDKNHDEELNNEKKSTDKIIKNRRYRRFFIILS</sequence>
<reference evidence="1" key="1">
    <citation type="submission" date="2021-02" db="EMBL/GenBank/DDBJ databases">
        <authorList>
            <person name="Nowell W R."/>
        </authorList>
    </citation>
    <scope>NUCLEOTIDE SEQUENCE</scope>
</reference>
<comment type="caution">
    <text evidence="1">The sequence shown here is derived from an EMBL/GenBank/DDBJ whole genome shotgun (WGS) entry which is preliminary data.</text>
</comment>
<proteinExistence type="predicted"/>
<evidence type="ECO:0000313" key="1">
    <source>
        <dbReference type="EMBL" id="CAF1531589.1"/>
    </source>
</evidence>